<dbReference type="InterPro" id="IPR003616">
    <property type="entry name" value="Post-SET_dom"/>
</dbReference>
<name>A0A150QTX0_SORCE</name>
<evidence type="ECO:0000259" key="4">
    <source>
        <dbReference type="PROSITE" id="PS50280"/>
    </source>
</evidence>
<evidence type="ECO:0008006" key="8">
    <source>
        <dbReference type="Google" id="ProtNLM"/>
    </source>
</evidence>
<dbReference type="InterPro" id="IPR046341">
    <property type="entry name" value="SET_dom_sf"/>
</dbReference>
<dbReference type="Proteomes" id="UP000075260">
    <property type="component" value="Unassembled WGS sequence"/>
</dbReference>
<feature type="region of interest" description="Disordered" evidence="3">
    <location>
        <begin position="1"/>
        <end position="30"/>
    </location>
</feature>
<evidence type="ECO:0000256" key="2">
    <source>
        <dbReference type="ARBA" id="ARBA00022691"/>
    </source>
</evidence>
<feature type="domain" description="SET" evidence="4">
    <location>
        <begin position="32"/>
        <end position="128"/>
    </location>
</feature>
<organism evidence="6 7">
    <name type="scientific">Sorangium cellulosum</name>
    <name type="common">Polyangium cellulosum</name>
    <dbReference type="NCBI Taxonomy" id="56"/>
    <lineage>
        <taxon>Bacteria</taxon>
        <taxon>Pseudomonadati</taxon>
        <taxon>Myxococcota</taxon>
        <taxon>Polyangia</taxon>
        <taxon>Polyangiales</taxon>
        <taxon>Polyangiaceae</taxon>
        <taxon>Sorangium</taxon>
    </lineage>
</organism>
<dbReference type="RefSeq" id="WP_061606959.1">
    <property type="nucleotide sequence ID" value="NZ_JEMA01000335.1"/>
</dbReference>
<dbReference type="CDD" id="cd08161">
    <property type="entry name" value="SET"/>
    <property type="match status" value="1"/>
</dbReference>
<dbReference type="GO" id="GO:0016740">
    <property type="term" value="F:transferase activity"/>
    <property type="evidence" value="ECO:0007669"/>
    <property type="project" value="UniProtKB-KW"/>
</dbReference>
<evidence type="ECO:0000256" key="1">
    <source>
        <dbReference type="ARBA" id="ARBA00022679"/>
    </source>
</evidence>
<dbReference type="InterPro" id="IPR001214">
    <property type="entry name" value="SET_dom"/>
</dbReference>
<dbReference type="SMART" id="SM00317">
    <property type="entry name" value="SET"/>
    <property type="match status" value="1"/>
</dbReference>
<proteinExistence type="predicted"/>
<evidence type="ECO:0000313" key="7">
    <source>
        <dbReference type="Proteomes" id="UP000075260"/>
    </source>
</evidence>
<sequence length="186" mass="19672">MTVSSRSDLAATPAPPPVDPARQGSAPVAHDPRFEVAAPDRFGERCVRSRAAFAAGDVLQPFGAAAVHDRPDRMTLQLSRDQHIDLEPGFLAFINHSCDPNACFDVELRALVALRPIAPGDEITFFYPSTEWAMASPFACRCGSARCLGRIAGASHATPGVLAEHRLAPHIAGQLAQRAPPSSGAA</sequence>
<feature type="domain" description="Post-SET" evidence="5">
    <location>
        <begin position="136"/>
        <end position="152"/>
    </location>
</feature>
<evidence type="ECO:0000313" key="6">
    <source>
        <dbReference type="EMBL" id="KYF71465.1"/>
    </source>
</evidence>
<dbReference type="PROSITE" id="PS50280">
    <property type="entry name" value="SET"/>
    <property type="match status" value="1"/>
</dbReference>
<evidence type="ECO:0000256" key="3">
    <source>
        <dbReference type="SAM" id="MobiDB-lite"/>
    </source>
</evidence>
<protein>
    <recommendedName>
        <fullName evidence="8">Post-SET domain-containing protein</fullName>
    </recommendedName>
</protein>
<dbReference type="PROSITE" id="PS50868">
    <property type="entry name" value="POST_SET"/>
    <property type="match status" value="1"/>
</dbReference>
<dbReference type="AlphaFoldDB" id="A0A150QTX0"/>
<comment type="caution">
    <text evidence="6">The sequence shown here is derived from an EMBL/GenBank/DDBJ whole genome shotgun (WGS) entry which is preliminary data.</text>
</comment>
<dbReference type="Pfam" id="PF00856">
    <property type="entry name" value="SET"/>
    <property type="match status" value="1"/>
</dbReference>
<keyword evidence="2" id="KW-0949">S-adenosyl-L-methionine</keyword>
<dbReference type="PANTHER" id="PTHR12350:SF19">
    <property type="entry name" value="SET DOMAIN-CONTAINING PROTEIN"/>
    <property type="match status" value="1"/>
</dbReference>
<evidence type="ECO:0000259" key="5">
    <source>
        <dbReference type="PROSITE" id="PS50868"/>
    </source>
</evidence>
<dbReference type="Gene3D" id="2.170.270.10">
    <property type="entry name" value="SET domain"/>
    <property type="match status" value="1"/>
</dbReference>
<dbReference type="InterPro" id="IPR053201">
    <property type="entry name" value="Flavunoidine_N-MTase"/>
</dbReference>
<accession>A0A150QTX0</accession>
<gene>
    <name evidence="6" type="ORF">BE15_40405</name>
</gene>
<dbReference type="PANTHER" id="PTHR12350">
    <property type="entry name" value="HISTONE-LYSINE N-METHYLTRANSFERASE-RELATED"/>
    <property type="match status" value="1"/>
</dbReference>
<keyword evidence="1" id="KW-0808">Transferase</keyword>
<dbReference type="SUPFAM" id="SSF82199">
    <property type="entry name" value="SET domain"/>
    <property type="match status" value="1"/>
</dbReference>
<reference evidence="6 7" key="1">
    <citation type="submission" date="2014-02" db="EMBL/GenBank/DDBJ databases">
        <title>The small core and large imbalanced accessory genome model reveals a collaborative survival strategy of Sorangium cellulosum strains in nature.</title>
        <authorList>
            <person name="Han K."/>
            <person name="Peng R."/>
            <person name="Blom J."/>
            <person name="Li Y.-Z."/>
        </authorList>
    </citation>
    <scope>NUCLEOTIDE SEQUENCE [LARGE SCALE GENOMIC DNA]</scope>
    <source>
        <strain evidence="6 7">So0008-312</strain>
    </source>
</reference>
<dbReference type="EMBL" id="JEMA01000335">
    <property type="protein sequence ID" value="KYF71465.1"/>
    <property type="molecule type" value="Genomic_DNA"/>
</dbReference>
<dbReference type="OrthoDB" id="5298787at2"/>